<dbReference type="PANTHER" id="PTHR19288">
    <property type="entry name" value="4-NITROPHENYLPHOSPHATASE-RELATED"/>
    <property type="match status" value="1"/>
</dbReference>
<dbReference type="SUPFAM" id="SSF56784">
    <property type="entry name" value="HAD-like"/>
    <property type="match status" value="1"/>
</dbReference>
<accession>A0A7Y9E6T2</accession>
<name>A0A7Y9E6T2_9ACTN</name>
<dbReference type="Pfam" id="PF13242">
    <property type="entry name" value="Hydrolase_like"/>
    <property type="match status" value="1"/>
</dbReference>
<gene>
    <name evidence="2" type="ORF">BJZ21_002088</name>
</gene>
<evidence type="ECO:0000256" key="1">
    <source>
        <dbReference type="SAM" id="MobiDB-lite"/>
    </source>
</evidence>
<dbReference type="InterPro" id="IPR006357">
    <property type="entry name" value="HAD-SF_hydro_IIA"/>
</dbReference>
<proteinExistence type="predicted"/>
<dbReference type="Pfam" id="PF13344">
    <property type="entry name" value="Hydrolase_6"/>
    <property type="match status" value="1"/>
</dbReference>
<sequence length="340" mass="35672">MPTPEEVCMLGASESPLHDAYDLAMLDLDGVVYIDGEAVPGAPDHLASAAKAGLRLAYITNNASRPAAVVAAHLADLGVPAGEQDVVTSSQAAARVLRDRFGAGARIALLGAAGLETALREQDLEPVRVEADAEAIVTGYDPDAVWRDVMRAAVRIRDGLPWVASNTDMTFPTAYGAAPGHGVLVAMLRRFSGVEPDVAGKPARPLLDETVRRVGGTHPLMVGDRLDTDIAGARNAGVDSLLVLTGVTGLPELVAARPEERPTYLSPDLGGLNEPQPAPEQDGDAWRLGGWAARVAEGRLAVSGDGSVPDWWRVVAVAAWDHRDRTGEPPRVDGLRAPAP</sequence>
<dbReference type="AlphaFoldDB" id="A0A7Y9E6T2"/>
<dbReference type="Gene3D" id="3.40.50.1000">
    <property type="entry name" value="HAD superfamily/HAD-like"/>
    <property type="match status" value="2"/>
</dbReference>
<organism evidence="2 3">
    <name type="scientific">Nocardioides panaciterrulae</name>
    <dbReference type="NCBI Taxonomy" id="661492"/>
    <lineage>
        <taxon>Bacteria</taxon>
        <taxon>Bacillati</taxon>
        <taxon>Actinomycetota</taxon>
        <taxon>Actinomycetes</taxon>
        <taxon>Propionibacteriales</taxon>
        <taxon>Nocardioidaceae</taxon>
        <taxon>Nocardioides</taxon>
    </lineage>
</organism>
<dbReference type="InterPro" id="IPR023214">
    <property type="entry name" value="HAD_sf"/>
</dbReference>
<dbReference type="GO" id="GO:0005737">
    <property type="term" value="C:cytoplasm"/>
    <property type="evidence" value="ECO:0007669"/>
    <property type="project" value="TreeGrafter"/>
</dbReference>
<keyword evidence="2" id="KW-0378">Hydrolase</keyword>
<dbReference type="RefSeq" id="WP_343052089.1">
    <property type="nucleotide sequence ID" value="NZ_JACCBG010000001.1"/>
</dbReference>
<dbReference type="NCBIfam" id="TIGR01460">
    <property type="entry name" value="HAD-SF-IIA"/>
    <property type="match status" value="1"/>
</dbReference>
<dbReference type="EMBL" id="JACCBG010000001">
    <property type="protein sequence ID" value="NYD42005.1"/>
    <property type="molecule type" value="Genomic_DNA"/>
</dbReference>
<reference evidence="2 3" key="1">
    <citation type="submission" date="2020-07" db="EMBL/GenBank/DDBJ databases">
        <title>Sequencing the genomes of 1000 actinobacteria strains.</title>
        <authorList>
            <person name="Klenk H.-P."/>
        </authorList>
    </citation>
    <scope>NUCLEOTIDE SEQUENCE [LARGE SCALE GENOMIC DNA]</scope>
    <source>
        <strain evidence="2 3">DSM 21350</strain>
    </source>
</reference>
<feature type="region of interest" description="Disordered" evidence="1">
    <location>
        <begin position="261"/>
        <end position="283"/>
    </location>
</feature>
<keyword evidence="3" id="KW-1185">Reference proteome</keyword>
<dbReference type="InterPro" id="IPR036412">
    <property type="entry name" value="HAD-like_sf"/>
</dbReference>
<protein>
    <submittedName>
        <fullName evidence="2">HAD superfamily hydrolase (TIGR01450 family)</fullName>
    </submittedName>
</protein>
<dbReference type="Proteomes" id="UP000535511">
    <property type="component" value="Unassembled WGS sequence"/>
</dbReference>
<dbReference type="PANTHER" id="PTHR19288:SF95">
    <property type="entry name" value="D-GLYCEROL 3-PHOSPHATE PHOSPHATASE"/>
    <property type="match status" value="1"/>
</dbReference>
<evidence type="ECO:0000313" key="2">
    <source>
        <dbReference type="EMBL" id="NYD42005.1"/>
    </source>
</evidence>
<comment type="caution">
    <text evidence="2">The sequence shown here is derived from an EMBL/GenBank/DDBJ whole genome shotgun (WGS) entry which is preliminary data.</text>
</comment>
<dbReference type="GO" id="GO:0016791">
    <property type="term" value="F:phosphatase activity"/>
    <property type="evidence" value="ECO:0007669"/>
    <property type="project" value="TreeGrafter"/>
</dbReference>
<evidence type="ECO:0000313" key="3">
    <source>
        <dbReference type="Proteomes" id="UP000535511"/>
    </source>
</evidence>